<reference evidence="3 4" key="1">
    <citation type="journal article" date="2013" name="Genome Announc.">
        <title>Draft Genome Sequence of Streptomyces gancidicus Strain BKS 13-15.</title>
        <authorList>
            <person name="Kumar S."/>
            <person name="Kaur N."/>
            <person name="Singh N.K."/>
            <person name="Raghava G.P."/>
            <person name="Mayilraj S."/>
        </authorList>
    </citation>
    <scope>NUCLEOTIDE SEQUENCE [LARGE SCALE GENOMIC DNA]</scope>
    <source>
        <strain evidence="3 4">BKS 13-15</strain>
    </source>
</reference>
<keyword evidence="1" id="KW-0812">Transmembrane</keyword>
<evidence type="ECO:0000313" key="4">
    <source>
        <dbReference type="Proteomes" id="UP000011732"/>
    </source>
</evidence>
<feature type="transmembrane region" description="Helical" evidence="1">
    <location>
        <begin position="142"/>
        <end position="161"/>
    </location>
</feature>
<feature type="domain" description="Cyanobacterial TRADD-N associated 2 transmembrane" evidence="2">
    <location>
        <begin position="129"/>
        <end position="199"/>
    </location>
</feature>
<feature type="transmembrane region" description="Helical" evidence="1">
    <location>
        <begin position="167"/>
        <end position="184"/>
    </location>
</feature>
<protein>
    <recommendedName>
        <fullName evidence="2">Cyanobacterial TRADD-N associated 2 transmembrane domain-containing protein</fullName>
    </recommendedName>
</protein>
<accession>M3C2G9</accession>
<keyword evidence="1" id="KW-0472">Membrane</keyword>
<comment type="caution">
    <text evidence="3">The sequence shown here is derived from an EMBL/GenBank/DDBJ whole genome shotgun (WGS) entry which is preliminary data.</text>
</comment>
<organism evidence="3 4">
    <name type="scientific">Streptomyces gancidicus BKS 13-15</name>
    <dbReference type="NCBI Taxonomy" id="1284664"/>
    <lineage>
        <taxon>Bacteria</taxon>
        <taxon>Bacillati</taxon>
        <taxon>Actinomycetota</taxon>
        <taxon>Actinomycetes</taxon>
        <taxon>Kitasatosporales</taxon>
        <taxon>Streptomycetaceae</taxon>
        <taxon>Streptomyces</taxon>
        <taxon>Streptomyces pseudogriseolus group</taxon>
    </lineage>
</organism>
<dbReference type="EMBL" id="AOHP01000022">
    <property type="protein sequence ID" value="EMF30509.1"/>
    <property type="molecule type" value="Genomic_DNA"/>
</dbReference>
<dbReference type="AlphaFoldDB" id="M3C2G9"/>
<evidence type="ECO:0000313" key="3">
    <source>
        <dbReference type="EMBL" id="EMF30509.1"/>
    </source>
</evidence>
<gene>
    <name evidence="3" type="ORF">H114_03486</name>
</gene>
<dbReference type="Pfam" id="PF20712">
    <property type="entry name" value="CyanoTRADDas_TM"/>
    <property type="match status" value="1"/>
</dbReference>
<evidence type="ECO:0000259" key="2">
    <source>
        <dbReference type="Pfam" id="PF20712"/>
    </source>
</evidence>
<feature type="transmembrane region" description="Helical" evidence="1">
    <location>
        <begin position="22"/>
        <end position="42"/>
    </location>
</feature>
<keyword evidence="4" id="KW-1185">Reference proteome</keyword>
<dbReference type="PATRIC" id="fig|1284664.3.peg.697"/>
<sequence length="267" mass="28756">MFVAEVFALTWMRSAGARWEELLTPIAICLGTAIFISGQLFFRESPEISEGRERVREAERDVEGALRGNQAIANTGTMRVRLVPAPAAGDAGEPQREEDAAALEERRDLALSRLWRLTQARLDLYHTIATTQARRSFVSAQFSMVAGFVMLTAFVVLALNVSNTSGAIVAGGLGAVSAALAGFISKTFVKSQQTAAEHLKAYFDQPLEFSRYLAAERLLSDADLPEEKRAEVVAALVQTVAAGPAGPALVDTRALLEQVLPGVPGQR</sequence>
<proteinExistence type="predicted"/>
<name>M3C2G9_STREZ</name>
<keyword evidence="1" id="KW-1133">Transmembrane helix</keyword>
<evidence type="ECO:0000256" key="1">
    <source>
        <dbReference type="SAM" id="Phobius"/>
    </source>
</evidence>
<dbReference type="Proteomes" id="UP000011732">
    <property type="component" value="Unassembled WGS sequence"/>
</dbReference>
<dbReference type="InterPro" id="IPR048567">
    <property type="entry name" value="CyanoTRADDas_TM"/>
</dbReference>